<dbReference type="EMBL" id="BAABLX010000001">
    <property type="protein sequence ID" value="GAA4929441.1"/>
    <property type="molecule type" value="Genomic_DNA"/>
</dbReference>
<gene>
    <name evidence="4" type="ORF">GCM10025791_01430</name>
</gene>
<evidence type="ECO:0000256" key="1">
    <source>
        <dbReference type="ARBA" id="ARBA00008324"/>
    </source>
</evidence>
<comment type="similarity">
    <text evidence="1">Belongs to the thioesterase PaaI family.</text>
</comment>
<dbReference type="CDD" id="cd03443">
    <property type="entry name" value="PaaI_thioesterase"/>
    <property type="match status" value="1"/>
</dbReference>
<dbReference type="InterPro" id="IPR039298">
    <property type="entry name" value="ACOT13"/>
</dbReference>
<evidence type="ECO:0000259" key="3">
    <source>
        <dbReference type="Pfam" id="PF03061"/>
    </source>
</evidence>
<evidence type="ECO:0000256" key="2">
    <source>
        <dbReference type="ARBA" id="ARBA00022801"/>
    </source>
</evidence>
<evidence type="ECO:0000313" key="5">
    <source>
        <dbReference type="Proteomes" id="UP001409585"/>
    </source>
</evidence>
<dbReference type="RefSeq" id="WP_345415501.1">
    <property type="nucleotide sequence ID" value="NZ_AP031496.1"/>
</dbReference>
<accession>A0AAV3TWL0</accession>
<comment type="caution">
    <text evidence="4">The sequence shown here is derived from an EMBL/GenBank/DDBJ whole genome shotgun (WGS) entry which is preliminary data.</text>
</comment>
<dbReference type="InterPro" id="IPR006683">
    <property type="entry name" value="Thioestr_dom"/>
</dbReference>
<dbReference type="AlphaFoldDB" id="A0AAV3TWL0"/>
<dbReference type="SUPFAM" id="SSF54637">
    <property type="entry name" value="Thioesterase/thiol ester dehydrase-isomerase"/>
    <property type="match status" value="1"/>
</dbReference>
<sequence length="132" mass="14578">MDDLLANWQRKEMPGIPASINALWTQKVDGQYRYGLLVDDTHANAQGFIHGGVLMTFLDHALSLKVWQAAERKPCTTIQLDTHFLSAVRPGQFITLEAQLLKQGKSLVFMRGVLMAADKAVAEAKGVWSVLG</sequence>
<name>A0AAV3TWL0_9ALTE</name>
<proteinExistence type="inferred from homology"/>
<dbReference type="Gene3D" id="3.10.129.10">
    <property type="entry name" value="Hotdog Thioesterase"/>
    <property type="match status" value="1"/>
</dbReference>
<dbReference type="GO" id="GO:0047617">
    <property type="term" value="F:fatty acyl-CoA hydrolase activity"/>
    <property type="evidence" value="ECO:0007669"/>
    <property type="project" value="InterPro"/>
</dbReference>
<dbReference type="Proteomes" id="UP001409585">
    <property type="component" value="Unassembled WGS sequence"/>
</dbReference>
<reference evidence="5" key="1">
    <citation type="journal article" date="2019" name="Int. J. Syst. Evol. Microbiol.">
        <title>The Global Catalogue of Microorganisms (GCM) 10K type strain sequencing project: providing services to taxonomists for standard genome sequencing and annotation.</title>
        <authorList>
            <consortium name="The Broad Institute Genomics Platform"/>
            <consortium name="The Broad Institute Genome Sequencing Center for Infectious Disease"/>
            <person name="Wu L."/>
            <person name="Ma J."/>
        </authorList>
    </citation>
    <scope>NUCLEOTIDE SEQUENCE [LARGE SCALE GENOMIC DNA]</scope>
    <source>
        <strain evidence="5">JCM 19134</strain>
    </source>
</reference>
<keyword evidence="5" id="KW-1185">Reference proteome</keyword>
<feature type="domain" description="Thioesterase" evidence="3">
    <location>
        <begin position="46"/>
        <end position="119"/>
    </location>
</feature>
<dbReference type="PANTHER" id="PTHR21660">
    <property type="entry name" value="THIOESTERASE SUPERFAMILY MEMBER-RELATED"/>
    <property type="match status" value="1"/>
</dbReference>
<evidence type="ECO:0000313" key="4">
    <source>
        <dbReference type="EMBL" id="GAA4929441.1"/>
    </source>
</evidence>
<dbReference type="Pfam" id="PF03061">
    <property type="entry name" value="4HBT"/>
    <property type="match status" value="1"/>
</dbReference>
<organism evidence="4 5">
    <name type="scientific">Halioxenophilus aromaticivorans</name>
    <dbReference type="NCBI Taxonomy" id="1306992"/>
    <lineage>
        <taxon>Bacteria</taxon>
        <taxon>Pseudomonadati</taxon>
        <taxon>Pseudomonadota</taxon>
        <taxon>Gammaproteobacteria</taxon>
        <taxon>Alteromonadales</taxon>
        <taxon>Alteromonadaceae</taxon>
        <taxon>Halioxenophilus</taxon>
    </lineage>
</organism>
<keyword evidence="2" id="KW-0378">Hydrolase</keyword>
<dbReference type="PANTHER" id="PTHR21660:SF1">
    <property type="entry name" value="ACYL-COENZYME A THIOESTERASE 13"/>
    <property type="match status" value="1"/>
</dbReference>
<dbReference type="InterPro" id="IPR029069">
    <property type="entry name" value="HotDog_dom_sf"/>
</dbReference>
<protein>
    <submittedName>
        <fullName evidence="4">PaaI family thioesterase</fullName>
    </submittedName>
</protein>